<feature type="binding site" evidence="7">
    <location>
        <position position="188"/>
    </location>
    <ligand>
        <name>S-adenosyl-L-methionine</name>
        <dbReference type="ChEBI" id="CHEBI:59789"/>
    </ligand>
</feature>
<dbReference type="PIRSF" id="PIRSF000398">
    <property type="entry name" value="M_m6A_EcoRV"/>
    <property type="match status" value="1"/>
</dbReference>
<evidence type="ECO:0000256" key="6">
    <source>
        <dbReference type="ARBA" id="ARBA00047942"/>
    </source>
</evidence>
<dbReference type="Gene3D" id="1.10.1020.10">
    <property type="entry name" value="Adenine-specific Methyltransferase, Domain 2"/>
    <property type="match status" value="1"/>
</dbReference>
<dbReference type="InterPro" id="IPR023095">
    <property type="entry name" value="Ade_MeTrfase_dom_2"/>
</dbReference>
<evidence type="ECO:0000313" key="9">
    <source>
        <dbReference type="Proteomes" id="UP000309061"/>
    </source>
</evidence>
<comment type="similarity">
    <text evidence="1">Belongs to the N(4)/N(6)-methyltransferase family.</text>
</comment>
<keyword evidence="3 8" id="KW-0489">Methyltransferase</keyword>
<comment type="catalytic activity">
    <reaction evidence="6">
        <text>a 2'-deoxyadenosine in DNA + S-adenosyl-L-methionine = an N(6)-methyl-2'-deoxyadenosine in DNA + S-adenosyl-L-homocysteine + H(+)</text>
        <dbReference type="Rhea" id="RHEA:15197"/>
        <dbReference type="Rhea" id="RHEA-COMP:12418"/>
        <dbReference type="Rhea" id="RHEA-COMP:12419"/>
        <dbReference type="ChEBI" id="CHEBI:15378"/>
        <dbReference type="ChEBI" id="CHEBI:57856"/>
        <dbReference type="ChEBI" id="CHEBI:59789"/>
        <dbReference type="ChEBI" id="CHEBI:90615"/>
        <dbReference type="ChEBI" id="CHEBI:90616"/>
        <dbReference type="EC" id="2.1.1.72"/>
    </reaction>
</comment>
<evidence type="ECO:0000256" key="5">
    <source>
        <dbReference type="ARBA" id="ARBA00022691"/>
    </source>
</evidence>
<dbReference type="REBASE" id="367373">
    <property type="entry name" value="M.MheH2ORF14210P"/>
</dbReference>
<dbReference type="SUPFAM" id="SSF53335">
    <property type="entry name" value="S-adenosyl-L-methionine-dependent methyltransferases"/>
    <property type="match status" value="1"/>
</dbReference>
<dbReference type="Gene3D" id="3.40.50.150">
    <property type="entry name" value="Vaccinia Virus protein VP39"/>
    <property type="match status" value="1"/>
</dbReference>
<sequence>METDFREVSPVSTATGWIGGKRQLAKRLCPLIEAEPHRVYAEPFVGMGGVFFRRRRAARVEAINDRDRDVATFFRILQRHYQAFMDMLKWQLTSRSEFERLAGTDPERLTDLERAARFLYLQKLSFGAKVAGRTFGIDTHGPARFDTTKLGPILESVHERLAGVTIECLDWRDFLARWDRPETLFYVDPPYYGTEGYYRAPFPRADHEALAGLLRGLKGRFILTMNDCPATREIYGGLGRLESAELTYCAGGGGKAKGAREIIVTSCGGAPI</sequence>
<protein>
    <recommendedName>
        <fullName evidence="2">site-specific DNA-methyltransferase (adenine-specific)</fullName>
        <ecNumber evidence="2">2.1.1.72</ecNumber>
    </recommendedName>
</protein>
<evidence type="ECO:0000313" key="8">
    <source>
        <dbReference type="EMBL" id="QGM46754.1"/>
    </source>
</evidence>
<dbReference type="GO" id="GO:1904047">
    <property type="term" value="F:S-adenosyl-L-methionine binding"/>
    <property type="evidence" value="ECO:0007669"/>
    <property type="project" value="TreeGrafter"/>
</dbReference>
<evidence type="ECO:0000256" key="2">
    <source>
        <dbReference type="ARBA" id="ARBA00011900"/>
    </source>
</evidence>
<feature type="binding site" evidence="7">
    <location>
        <position position="65"/>
    </location>
    <ligand>
        <name>S-adenosyl-L-methionine</name>
        <dbReference type="ChEBI" id="CHEBI:59789"/>
    </ligand>
</feature>
<keyword evidence="4" id="KW-0808">Transferase</keyword>
<dbReference type="Proteomes" id="UP000309061">
    <property type="component" value="Chromosome"/>
</dbReference>
<evidence type="ECO:0000256" key="4">
    <source>
        <dbReference type="ARBA" id="ARBA00022679"/>
    </source>
</evidence>
<gene>
    <name evidence="8" type="ORF">H2LOC_014210</name>
</gene>
<dbReference type="KEGG" id="mhey:H2LOC_014210"/>
<dbReference type="EC" id="2.1.1.72" evidence="2"/>
<evidence type="ECO:0000256" key="1">
    <source>
        <dbReference type="ARBA" id="ARBA00006594"/>
    </source>
</evidence>
<feature type="binding site" evidence="7">
    <location>
        <position position="21"/>
    </location>
    <ligand>
        <name>S-adenosyl-L-methionine</name>
        <dbReference type="ChEBI" id="CHEBI:59789"/>
    </ligand>
</feature>
<dbReference type="GO" id="GO:0009307">
    <property type="term" value="P:DNA restriction-modification system"/>
    <property type="evidence" value="ECO:0007669"/>
    <property type="project" value="InterPro"/>
</dbReference>
<dbReference type="Pfam" id="PF02086">
    <property type="entry name" value="MethyltransfD12"/>
    <property type="match status" value="1"/>
</dbReference>
<dbReference type="InterPro" id="IPR012327">
    <property type="entry name" value="MeTrfase_D12"/>
</dbReference>
<evidence type="ECO:0000256" key="3">
    <source>
        <dbReference type="ARBA" id="ARBA00022603"/>
    </source>
</evidence>
<keyword evidence="5" id="KW-0949">S-adenosyl-L-methionine</keyword>
<dbReference type="GO" id="GO:0043565">
    <property type="term" value="F:sequence-specific DNA binding"/>
    <property type="evidence" value="ECO:0007669"/>
    <property type="project" value="TreeGrafter"/>
</dbReference>
<dbReference type="RefSeq" id="WP_136497637.1">
    <property type="nucleotide sequence ID" value="NZ_CP046052.1"/>
</dbReference>
<dbReference type="PANTHER" id="PTHR30481">
    <property type="entry name" value="DNA ADENINE METHYLASE"/>
    <property type="match status" value="1"/>
</dbReference>
<name>A0A6B8KE79_9HYPH</name>
<dbReference type="PANTHER" id="PTHR30481:SF4">
    <property type="entry name" value="SITE-SPECIFIC DNA-METHYLTRANSFERASE (ADENINE-SPECIFIC)"/>
    <property type="match status" value="1"/>
</dbReference>
<accession>A0A6B8KE79</accession>
<dbReference type="EMBL" id="CP046052">
    <property type="protein sequence ID" value="QGM46754.1"/>
    <property type="molecule type" value="Genomic_DNA"/>
</dbReference>
<feature type="binding site" evidence="7">
    <location>
        <position position="17"/>
    </location>
    <ligand>
        <name>S-adenosyl-L-methionine</name>
        <dbReference type="ChEBI" id="CHEBI:59789"/>
    </ligand>
</feature>
<proteinExistence type="inferred from homology"/>
<dbReference type="InterPro" id="IPR029063">
    <property type="entry name" value="SAM-dependent_MTases_sf"/>
</dbReference>
<dbReference type="InterPro" id="IPR012263">
    <property type="entry name" value="M_m6A_EcoRV"/>
</dbReference>
<dbReference type="GO" id="GO:0032259">
    <property type="term" value="P:methylation"/>
    <property type="evidence" value="ECO:0007669"/>
    <property type="project" value="UniProtKB-KW"/>
</dbReference>
<dbReference type="GO" id="GO:0006298">
    <property type="term" value="P:mismatch repair"/>
    <property type="evidence" value="ECO:0007669"/>
    <property type="project" value="TreeGrafter"/>
</dbReference>
<dbReference type="PRINTS" id="PR00505">
    <property type="entry name" value="D12N6MTFRASE"/>
</dbReference>
<reference evidence="8 9" key="1">
    <citation type="submission" date="2019-11" db="EMBL/GenBank/DDBJ databases">
        <title>The genome sequence of Methylocystis heyeri.</title>
        <authorList>
            <person name="Oshkin I.Y."/>
            <person name="Miroshnikov K."/>
            <person name="Dedysh S.N."/>
        </authorList>
    </citation>
    <scope>NUCLEOTIDE SEQUENCE [LARGE SCALE GENOMIC DNA]</scope>
    <source>
        <strain evidence="8 9">H2</strain>
    </source>
</reference>
<dbReference type="AlphaFoldDB" id="A0A6B8KE79"/>
<organism evidence="8 9">
    <name type="scientific">Methylocystis heyeri</name>
    <dbReference type="NCBI Taxonomy" id="391905"/>
    <lineage>
        <taxon>Bacteria</taxon>
        <taxon>Pseudomonadati</taxon>
        <taxon>Pseudomonadota</taxon>
        <taxon>Alphaproteobacteria</taxon>
        <taxon>Hyphomicrobiales</taxon>
        <taxon>Methylocystaceae</taxon>
        <taxon>Methylocystis</taxon>
    </lineage>
</organism>
<dbReference type="GO" id="GO:0009007">
    <property type="term" value="F:site-specific DNA-methyltransferase (adenine-specific) activity"/>
    <property type="evidence" value="ECO:0007669"/>
    <property type="project" value="UniProtKB-EC"/>
</dbReference>
<keyword evidence="9" id="KW-1185">Reference proteome</keyword>
<dbReference type="OrthoDB" id="9805629at2"/>
<evidence type="ECO:0000256" key="7">
    <source>
        <dbReference type="PIRSR" id="PIRSR000398-1"/>
    </source>
</evidence>